<name>A0A0R1W7C3_9LACO</name>
<keyword evidence="1" id="KW-1133">Transmembrane helix</keyword>
<feature type="transmembrane region" description="Helical" evidence="1">
    <location>
        <begin position="60"/>
        <end position="79"/>
    </location>
</feature>
<organism evidence="2 3">
    <name type="scientific">Lapidilactobacillus concavus DSM 17758</name>
    <dbReference type="NCBI Taxonomy" id="1423735"/>
    <lineage>
        <taxon>Bacteria</taxon>
        <taxon>Bacillati</taxon>
        <taxon>Bacillota</taxon>
        <taxon>Bacilli</taxon>
        <taxon>Lactobacillales</taxon>
        <taxon>Lactobacillaceae</taxon>
        <taxon>Lapidilactobacillus</taxon>
    </lineage>
</organism>
<keyword evidence="1" id="KW-0812">Transmembrane</keyword>
<evidence type="ECO:0008006" key="4">
    <source>
        <dbReference type="Google" id="ProtNLM"/>
    </source>
</evidence>
<dbReference type="PATRIC" id="fig|1423735.3.peg.982"/>
<feature type="transmembrane region" description="Helical" evidence="1">
    <location>
        <begin position="6"/>
        <end position="24"/>
    </location>
</feature>
<evidence type="ECO:0000313" key="3">
    <source>
        <dbReference type="Proteomes" id="UP000051315"/>
    </source>
</evidence>
<dbReference type="RefSeq" id="WP_057822932.1">
    <property type="nucleotide sequence ID" value="NZ_AZFX01000003.1"/>
</dbReference>
<dbReference type="Proteomes" id="UP000051315">
    <property type="component" value="Unassembled WGS sequence"/>
</dbReference>
<comment type="caution">
    <text evidence="2">The sequence shown here is derived from an EMBL/GenBank/DDBJ whole genome shotgun (WGS) entry which is preliminary data.</text>
</comment>
<dbReference type="STRING" id="1423735.FC15_GL000944"/>
<accession>A0A0R1W7C3</accession>
<feature type="transmembrane region" description="Helical" evidence="1">
    <location>
        <begin position="36"/>
        <end position="54"/>
    </location>
</feature>
<sequence>MAQLYLWLLAFIAIFDLVVLVLNLTRLRYRTRFSRLRLVIGLVLAALLITGIFRPSAVDLTDKLMLLIFALTAVTWAVIRKGVGETYVLLSLGTAGLMDWRNFKSYVVESTTANSVTINFTNYLKRTRTLTLLGDSHEIQSFIQTKMTQKR</sequence>
<proteinExistence type="predicted"/>
<dbReference type="AlphaFoldDB" id="A0A0R1W7C3"/>
<keyword evidence="1" id="KW-0472">Membrane</keyword>
<protein>
    <recommendedName>
        <fullName evidence="4">DUF5673 domain-containing protein</fullName>
    </recommendedName>
</protein>
<reference evidence="2 3" key="1">
    <citation type="journal article" date="2015" name="Genome Announc.">
        <title>Expanding the biotechnology potential of lactobacilli through comparative genomics of 213 strains and associated genera.</title>
        <authorList>
            <person name="Sun Z."/>
            <person name="Harris H.M."/>
            <person name="McCann A."/>
            <person name="Guo C."/>
            <person name="Argimon S."/>
            <person name="Zhang W."/>
            <person name="Yang X."/>
            <person name="Jeffery I.B."/>
            <person name="Cooney J.C."/>
            <person name="Kagawa T.F."/>
            <person name="Liu W."/>
            <person name="Song Y."/>
            <person name="Salvetti E."/>
            <person name="Wrobel A."/>
            <person name="Rasinkangas P."/>
            <person name="Parkhill J."/>
            <person name="Rea M.C."/>
            <person name="O'Sullivan O."/>
            <person name="Ritari J."/>
            <person name="Douillard F.P."/>
            <person name="Paul Ross R."/>
            <person name="Yang R."/>
            <person name="Briner A.E."/>
            <person name="Felis G.E."/>
            <person name="de Vos W.M."/>
            <person name="Barrangou R."/>
            <person name="Klaenhammer T.R."/>
            <person name="Caufield P.W."/>
            <person name="Cui Y."/>
            <person name="Zhang H."/>
            <person name="O'Toole P.W."/>
        </authorList>
    </citation>
    <scope>NUCLEOTIDE SEQUENCE [LARGE SCALE GENOMIC DNA]</scope>
    <source>
        <strain evidence="2 3">DSM 17758</strain>
    </source>
</reference>
<gene>
    <name evidence="2" type="ORF">FC15_GL000944</name>
</gene>
<dbReference type="OrthoDB" id="2293399at2"/>
<dbReference type="EMBL" id="AZFX01000003">
    <property type="protein sequence ID" value="KRM13774.1"/>
    <property type="molecule type" value="Genomic_DNA"/>
</dbReference>
<keyword evidence="3" id="KW-1185">Reference proteome</keyword>
<evidence type="ECO:0000313" key="2">
    <source>
        <dbReference type="EMBL" id="KRM13774.1"/>
    </source>
</evidence>
<evidence type="ECO:0000256" key="1">
    <source>
        <dbReference type="SAM" id="Phobius"/>
    </source>
</evidence>